<keyword evidence="1" id="KW-1133">Transmembrane helix</keyword>
<dbReference type="RefSeq" id="WP_390309151.1">
    <property type="nucleotide sequence ID" value="NZ_JBHSNQ010000055.1"/>
</dbReference>
<dbReference type="Proteomes" id="UP001595978">
    <property type="component" value="Unassembled WGS sequence"/>
</dbReference>
<evidence type="ECO:0000256" key="1">
    <source>
        <dbReference type="SAM" id="Phobius"/>
    </source>
</evidence>
<proteinExistence type="predicted"/>
<name>A0ABW0RA92_9BACL</name>
<comment type="caution">
    <text evidence="2">The sequence shown here is derived from an EMBL/GenBank/DDBJ whole genome shotgun (WGS) entry which is preliminary data.</text>
</comment>
<feature type="transmembrane region" description="Helical" evidence="1">
    <location>
        <begin position="7"/>
        <end position="31"/>
    </location>
</feature>
<evidence type="ECO:0000313" key="2">
    <source>
        <dbReference type="EMBL" id="MFC5541471.1"/>
    </source>
</evidence>
<accession>A0ABW0RA92</accession>
<reference evidence="3" key="1">
    <citation type="journal article" date="2019" name="Int. J. Syst. Evol. Microbiol.">
        <title>The Global Catalogue of Microorganisms (GCM) 10K type strain sequencing project: providing services to taxonomists for standard genome sequencing and annotation.</title>
        <authorList>
            <consortium name="The Broad Institute Genomics Platform"/>
            <consortium name="The Broad Institute Genome Sequencing Center for Infectious Disease"/>
            <person name="Wu L."/>
            <person name="Ma J."/>
        </authorList>
    </citation>
    <scope>NUCLEOTIDE SEQUENCE [LARGE SCALE GENOMIC DNA]</scope>
    <source>
        <strain evidence="3">CCUG 56331</strain>
    </source>
</reference>
<evidence type="ECO:0000313" key="3">
    <source>
        <dbReference type="Proteomes" id="UP001595978"/>
    </source>
</evidence>
<keyword evidence="1" id="KW-0812">Transmembrane</keyword>
<keyword evidence="3" id="KW-1185">Reference proteome</keyword>
<protein>
    <submittedName>
        <fullName evidence="2">Uncharacterized protein</fullName>
    </submittedName>
</protein>
<organism evidence="2 3">
    <name type="scientific">Ureibacillus suwonensis</name>
    <dbReference type="NCBI Taxonomy" id="313007"/>
    <lineage>
        <taxon>Bacteria</taxon>
        <taxon>Bacillati</taxon>
        <taxon>Bacillota</taxon>
        <taxon>Bacilli</taxon>
        <taxon>Bacillales</taxon>
        <taxon>Caryophanaceae</taxon>
        <taxon>Ureibacillus</taxon>
    </lineage>
</organism>
<keyword evidence="1" id="KW-0472">Membrane</keyword>
<sequence>MIRCMIVLMTLVLTTGLLYLVGHLFTIPFFMFNHQYTDHSNGLYITSGSLIPFIMGLMASFLAEKIYIHKYRQKLG</sequence>
<feature type="transmembrane region" description="Helical" evidence="1">
    <location>
        <begin position="43"/>
        <end position="63"/>
    </location>
</feature>
<gene>
    <name evidence="2" type="ORF">ACFPOH_06725</name>
</gene>
<dbReference type="EMBL" id="JBHSNQ010000055">
    <property type="protein sequence ID" value="MFC5541471.1"/>
    <property type="molecule type" value="Genomic_DNA"/>
</dbReference>